<keyword evidence="2" id="KW-0472">Membrane</keyword>
<accession>A0A1M6MUE5</accession>
<evidence type="ECO:0000256" key="2">
    <source>
        <dbReference type="SAM" id="Phobius"/>
    </source>
</evidence>
<evidence type="ECO:0000256" key="1">
    <source>
        <dbReference type="SAM" id="Coils"/>
    </source>
</evidence>
<keyword evidence="1" id="KW-0175">Coiled coil</keyword>
<dbReference type="EMBL" id="FRAD01000008">
    <property type="protein sequence ID" value="SHJ87091.1"/>
    <property type="molecule type" value="Genomic_DNA"/>
</dbReference>
<feature type="transmembrane region" description="Helical" evidence="2">
    <location>
        <begin position="12"/>
        <end position="30"/>
    </location>
</feature>
<organism evidence="3 4">
    <name type="scientific">Hathewaya proteolytica DSM 3090</name>
    <dbReference type="NCBI Taxonomy" id="1121331"/>
    <lineage>
        <taxon>Bacteria</taxon>
        <taxon>Bacillati</taxon>
        <taxon>Bacillota</taxon>
        <taxon>Clostridia</taxon>
        <taxon>Eubacteriales</taxon>
        <taxon>Clostridiaceae</taxon>
        <taxon>Hathewaya</taxon>
    </lineage>
</organism>
<sequence>MNIKGREIKVNKNILIIVGVIVFITIGFIGKGNNEEKRMIENTVKAIEARDYDYAEEALASVVDGNNKKVDKLWNIIKCYKGAQTEFYAGNINKANEYLEDMNNEYKKYDTLKEDVEKLKADVKEREAFIEEIRGKIPEYEKVLKNKEYEKYNEIQGEIKEIGNKDFYFKLPQDILTKLNKLELSLGEGIGEYNSIKAEKQKQDEEKESKAIAEKFTPEMAKEYAEKDTNINTGNTRLEIISTPEYDEAGIKYYKVAVYLKDSNELMYYYAVYATGGTQFLSYN</sequence>
<gene>
    <name evidence="3" type="ORF">SAMN02745248_01176</name>
</gene>
<dbReference type="OrthoDB" id="1931619at2"/>
<evidence type="ECO:0000313" key="3">
    <source>
        <dbReference type="EMBL" id="SHJ87091.1"/>
    </source>
</evidence>
<evidence type="ECO:0000313" key="4">
    <source>
        <dbReference type="Proteomes" id="UP000183952"/>
    </source>
</evidence>
<name>A0A1M6MUE5_9CLOT</name>
<proteinExistence type="predicted"/>
<reference evidence="3 4" key="1">
    <citation type="submission" date="2016-11" db="EMBL/GenBank/DDBJ databases">
        <authorList>
            <person name="Jaros S."/>
            <person name="Januszkiewicz K."/>
            <person name="Wedrychowicz H."/>
        </authorList>
    </citation>
    <scope>NUCLEOTIDE SEQUENCE [LARGE SCALE GENOMIC DNA]</scope>
    <source>
        <strain evidence="3 4">DSM 3090</strain>
    </source>
</reference>
<dbReference type="AlphaFoldDB" id="A0A1M6MUE5"/>
<keyword evidence="4" id="KW-1185">Reference proteome</keyword>
<keyword evidence="2" id="KW-1133">Transmembrane helix</keyword>
<keyword evidence="2" id="KW-0812">Transmembrane</keyword>
<dbReference type="STRING" id="1121331.SAMN02745248_01176"/>
<protein>
    <submittedName>
        <fullName evidence="3">Uncharacterized protein</fullName>
    </submittedName>
</protein>
<feature type="coiled-coil region" evidence="1">
    <location>
        <begin position="92"/>
        <end position="122"/>
    </location>
</feature>
<dbReference type="RefSeq" id="WP_072903190.1">
    <property type="nucleotide sequence ID" value="NZ_FRAD01000008.1"/>
</dbReference>
<dbReference type="Proteomes" id="UP000183952">
    <property type="component" value="Unassembled WGS sequence"/>
</dbReference>